<dbReference type="AlphaFoldDB" id="A0A1H5L1H4"/>
<accession>A0A1H5L1H4</accession>
<feature type="transmembrane region" description="Helical" evidence="1">
    <location>
        <begin position="21"/>
        <end position="38"/>
    </location>
</feature>
<dbReference type="PANTHER" id="PTHR37804:SF1">
    <property type="entry name" value="CDAA REGULATORY PROTEIN CDAR"/>
    <property type="match status" value="1"/>
</dbReference>
<dbReference type="EMBL" id="FNUG01000002">
    <property type="protein sequence ID" value="SEE70834.1"/>
    <property type="molecule type" value="Genomic_DNA"/>
</dbReference>
<reference evidence="2 3" key="1">
    <citation type="submission" date="2016-10" db="EMBL/GenBank/DDBJ databases">
        <authorList>
            <person name="de Groot N.N."/>
        </authorList>
    </citation>
    <scope>NUCLEOTIDE SEQUENCE [LARGE SCALE GENOMIC DNA]</scope>
    <source>
        <strain evidence="2 3">DSM 23553</strain>
    </source>
</reference>
<sequence length="319" mass="37001">MVKRLKTLTKNRFRKTNFNSFFFFLFFAVVIWIFVQFSKQYNEIVDIPVSYINIPPDKLLSPENPKTLKLQMEENGFKIAWFSLFPPTLFVDVSKTVQEDGRLLYFIDENRKEILSQLSIDFEDSNFVKDVLTINYQQKKEMKLPVVSRIGVEYAAGYSATDALQLTPDSVRVTGPDVLLDTLTRLYTEKIELKKVKEDIAGTVRIDTAGYKNLTVYKPILNYSVDVEKFTEGSVQIPIELINVPNNLNVVIFPKETLLFYKVALKDYNKVNASDFRVIADFSQLEEKQDFLIPQVVKKPAFTSNLRVNEKRIQFIIKK</sequence>
<keyword evidence="3" id="KW-1185">Reference proteome</keyword>
<dbReference type="RefSeq" id="WP_093112436.1">
    <property type="nucleotide sequence ID" value="NZ_FNGG01000002.1"/>
</dbReference>
<dbReference type="STRING" id="390640.SAMN04488034_10290"/>
<evidence type="ECO:0000256" key="1">
    <source>
        <dbReference type="SAM" id="Phobius"/>
    </source>
</evidence>
<keyword evidence="1" id="KW-0812">Transmembrane</keyword>
<name>A0A1H5L1H4_9FLAO</name>
<evidence type="ECO:0000313" key="2">
    <source>
        <dbReference type="EMBL" id="SEE70834.1"/>
    </source>
</evidence>
<gene>
    <name evidence="2" type="ORF">SAMN04488034_10290</name>
</gene>
<keyword evidence="1" id="KW-1133">Transmembrane helix</keyword>
<evidence type="ECO:0000313" key="3">
    <source>
        <dbReference type="Proteomes" id="UP000199448"/>
    </source>
</evidence>
<dbReference type="Gene3D" id="2.170.120.40">
    <property type="entry name" value="YbbR-like domain"/>
    <property type="match status" value="1"/>
</dbReference>
<dbReference type="InterPro" id="IPR053154">
    <property type="entry name" value="c-di-AMP_regulator"/>
</dbReference>
<dbReference type="Proteomes" id="UP000199448">
    <property type="component" value="Unassembled WGS sequence"/>
</dbReference>
<dbReference type="OrthoDB" id="1150187at2"/>
<proteinExistence type="predicted"/>
<protein>
    <recommendedName>
        <fullName evidence="4">YbbR-like protein</fullName>
    </recommendedName>
</protein>
<evidence type="ECO:0008006" key="4">
    <source>
        <dbReference type="Google" id="ProtNLM"/>
    </source>
</evidence>
<keyword evidence="1" id="KW-0472">Membrane</keyword>
<dbReference type="PANTHER" id="PTHR37804">
    <property type="entry name" value="CDAA REGULATORY PROTEIN CDAR"/>
    <property type="match status" value="1"/>
</dbReference>
<organism evidence="2 3">
    <name type="scientific">Salinimicrobium catena</name>
    <dbReference type="NCBI Taxonomy" id="390640"/>
    <lineage>
        <taxon>Bacteria</taxon>
        <taxon>Pseudomonadati</taxon>
        <taxon>Bacteroidota</taxon>
        <taxon>Flavobacteriia</taxon>
        <taxon>Flavobacteriales</taxon>
        <taxon>Flavobacteriaceae</taxon>
        <taxon>Salinimicrobium</taxon>
    </lineage>
</organism>